<evidence type="ECO:0000256" key="3">
    <source>
        <dbReference type="ARBA" id="ARBA00022837"/>
    </source>
</evidence>
<feature type="transmembrane region" description="Helical" evidence="4">
    <location>
        <begin position="61"/>
        <end position="83"/>
    </location>
</feature>
<accession>A0A453A3J6</accession>
<dbReference type="PANTHER" id="PTHR10891">
    <property type="entry name" value="EF-HAND CALCIUM-BINDING DOMAIN CONTAINING PROTEIN"/>
    <property type="match status" value="1"/>
</dbReference>
<dbReference type="CDD" id="cd00051">
    <property type="entry name" value="EFh"/>
    <property type="match status" value="1"/>
</dbReference>
<evidence type="ECO:0000256" key="4">
    <source>
        <dbReference type="SAM" id="Phobius"/>
    </source>
</evidence>
<evidence type="ECO:0000313" key="6">
    <source>
        <dbReference type="EnsemblPlants" id="AET1Gv21026300.1"/>
    </source>
</evidence>
<keyword evidence="7" id="KW-1185">Reference proteome</keyword>
<reference evidence="6" key="3">
    <citation type="journal article" date="2017" name="Nature">
        <title>Genome sequence of the progenitor of the wheat D genome Aegilops tauschii.</title>
        <authorList>
            <person name="Luo M.C."/>
            <person name="Gu Y.Q."/>
            <person name="Puiu D."/>
            <person name="Wang H."/>
            <person name="Twardziok S.O."/>
            <person name="Deal K.R."/>
            <person name="Huo N."/>
            <person name="Zhu T."/>
            <person name="Wang L."/>
            <person name="Wang Y."/>
            <person name="McGuire P.E."/>
            <person name="Liu S."/>
            <person name="Long H."/>
            <person name="Ramasamy R.K."/>
            <person name="Rodriguez J.C."/>
            <person name="Van S.L."/>
            <person name="Yuan L."/>
            <person name="Wang Z."/>
            <person name="Xia Z."/>
            <person name="Xiao L."/>
            <person name="Anderson O.D."/>
            <person name="Ouyang S."/>
            <person name="Liang Y."/>
            <person name="Zimin A.V."/>
            <person name="Pertea G."/>
            <person name="Qi P."/>
            <person name="Bennetzen J.L."/>
            <person name="Dai X."/>
            <person name="Dawson M.W."/>
            <person name="Muller H.G."/>
            <person name="Kugler K."/>
            <person name="Rivarola-Duarte L."/>
            <person name="Spannagl M."/>
            <person name="Mayer K.F.X."/>
            <person name="Lu F.H."/>
            <person name="Bevan M.W."/>
            <person name="Leroy P."/>
            <person name="Li P."/>
            <person name="You F.M."/>
            <person name="Sun Q."/>
            <person name="Liu Z."/>
            <person name="Lyons E."/>
            <person name="Wicker T."/>
            <person name="Salzberg S.L."/>
            <person name="Devos K.M."/>
            <person name="Dvorak J."/>
        </authorList>
    </citation>
    <scope>NUCLEOTIDE SEQUENCE [LARGE SCALE GENOMIC DNA]</scope>
    <source>
        <strain evidence="6">cv. AL8/78</strain>
    </source>
</reference>
<dbReference type="STRING" id="200361.A0A453A3J6"/>
<proteinExistence type="predicted"/>
<dbReference type="Proteomes" id="UP000015105">
    <property type="component" value="Chromosome 1D"/>
</dbReference>
<dbReference type="InterPro" id="IPR011992">
    <property type="entry name" value="EF-hand-dom_pair"/>
</dbReference>
<dbReference type="Gene3D" id="1.10.238.10">
    <property type="entry name" value="EF-hand"/>
    <property type="match status" value="1"/>
</dbReference>
<name>A0A453A3J6_AEGTS</name>
<dbReference type="FunFam" id="1.10.238.10:FF:000001">
    <property type="entry name" value="Calmodulin 1"/>
    <property type="match status" value="1"/>
</dbReference>
<dbReference type="AlphaFoldDB" id="A0A453A3J6"/>
<feature type="domain" description="EF-hand" evidence="5">
    <location>
        <begin position="203"/>
        <end position="236"/>
    </location>
</feature>
<reference evidence="7" key="2">
    <citation type="journal article" date="2017" name="Nat. Plants">
        <title>The Aegilops tauschii genome reveals multiple impacts of transposons.</title>
        <authorList>
            <person name="Zhao G."/>
            <person name="Zou C."/>
            <person name="Li K."/>
            <person name="Wang K."/>
            <person name="Li T."/>
            <person name="Gao L."/>
            <person name="Zhang X."/>
            <person name="Wang H."/>
            <person name="Yang Z."/>
            <person name="Liu X."/>
            <person name="Jiang W."/>
            <person name="Mao L."/>
            <person name="Kong X."/>
            <person name="Jiao Y."/>
            <person name="Jia J."/>
        </authorList>
    </citation>
    <scope>NUCLEOTIDE SEQUENCE [LARGE SCALE GENOMIC DNA]</scope>
    <source>
        <strain evidence="7">cv. AL8/78</strain>
    </source>
</reference>
<dbReference type="InterPro" id="IPR039647">
    <property type="entry name" value="EF_hand_pair_protein_CML-like"/>
</dbReference>
<organism evidence="6 7">
    <name type="scientific">Aegilops tauschii subsp. strangulata</name>
    <name type="common">Goatgrass</name>
    <dbReference type="NCBI Taxonomy" id="200361"/>
    <lineage>
        <taxon>Eukaryota</taxon>
        <taxon>Viridiplantae</taxon>
        <taxon>Streptophyta</taxon>
        <taxon>Embryophyta</taxon>
        <taxon>Tracheophyta</taxon>
        <taxon>Spermatophyta</taxon>
        <taxon>Magnoliopsida</taxon>
        <taxon>Liliopsida</taxon>
        <taxon>Poales</taxon>
        <taxon>Poaceae</taxon>
        <taxon>BOP clade</taxon>
        <taxon>Pooideae</taxon>
        <taxon>Triticodae</taxon>
        <taxon>Triticeae</taxon>
        <taxon>Triticinae</taxon>
        <taxon>Aegilops</taxon>
    </lineage>
</organism>
<reference evidence="6" key="4">
    <citation type="submission" date="2019-03" db="UniProtKB">
        <authorList>
            <consortium name="EnsemblPlants"/>
        </authorList>
    </citation>
    <scope>IDENTIFICATION</scope>
</reference>
<dbReference type="InterPro" id="IPR002048">
    <property type="entry name" value="EF_hand_dom"/>
</dbReference>
<keyword evidence="1" id="KW-0479">Metal-binding</keyword>
<keyword evidence="3" id="KW-0106">Calcium</keyword>
<evidence type="ECO:0000256" key="2">
    <source>
        <dbReference type="ARBA" id="ARBA00022737"/>
    </source>
</evidence>
<dbReference type="PROSITE" id="PS00018">
    <property type="entry name" value="EF_HAND_1"/>
    <property type="match status" value="2"/>
</dbReference>
<evidence type="ECO:0000259" key="5">
    <source>
        <dbReference type="PROSITE" id="PS50222"/>
    </source>
</evidence>
<reference evidence="7" key="1">
    <citation type="journal article" date="2014" name="Science">
        <title>Ancient hybridizations among the ancestral genomes of bread wheat.</title>
        <authorList>
            <consortium name="International Wheat Genome Sequencing Consortium,"/>
            <person name="Marcussen T."/>
            <person name="Sandve S.R."/>
            <person name="Heier L."/>
            <person name="Spannagl M."/>
            <person name="Pfeifer M."/>
            <person name="Jakobsen K.S."/>
            <person name="Wulff B.B."/>
            <person name="Steuernagel B."/>
            <person name="Mayer K.F."/>
            <person name="Olsen O.A."/>
        </authorList>
    </citation>
    <scope>NUCLEOTIDE SEQUENCE [LARGE SCALE GENOMIC DNA]</scope>
    <source>
        <strain evidence="7">cv. AL8/78</strain>
    </source>
</reference>
<dbReference type="SUPFAM" id="SSF47473">
    <property type="entry name" value="EF-hand"/>
    <property type="match status" value="1"/>
</dbReference>
<reference evidence="6" key="5">
    <citation type="journal article" date="2021" name="G3 (Bethesda)">
        <title>Aegilops tauschii genome assembly Aet v5.0 features greater sequence contiguity and improved annotation.</title>
        <authorList>
            <person name="Wang L."/>
            <person name="Zhu T."/>
            <person name="Rodriguez J.C."/>
            <person name="Deal K.R."/>
            <person name="Dubcovsky J."/>
            <person name="McGuire P.E."/>
            <person name="Lux T."/>
            <person name="Spannagl M."/>
            <person name="Mayer K.F.X."/>
            <person name="Baldrich P."/>
            <person name="Meyers B.C."/>
            <person name="Huo N."/>
            <person name="Gu Y.Q."/>
            <person name="Zhou H."/>
            <person name="Devos K.M."/>
            <person name="Bennetzen J.L."/>
            <person name="Unver T."/>
            <person name="Budak H."/>
            <person name="Gulick P.J."/>
            <person name="Galiba G."/>
            <person name="Kalapos B."/>
            <person name="Nelson D.R."/>
            <person name="Li P."/>
            <person name="You F.M."/>
            <person name="Luo M.C."/>
            <person name="Dvorak J."/>
        </authorList>
    </citation>
    <scope>NUCLEOTIDE SEQUENCE [LARGE SCALE GENOMIC DNA]</scope>
    <source>
        <strain evidence="6">cv. AL8/78</strain>
    </source>
</reference>
<keyword evidence="2" id="KW-0677">Repeat</keyword>
<dbReference type="Gramene" id="AET1Gv21026300.1">
    <property type="protein sequence ID" value="AET1Gv21026300.1"/>
    <property type="gene ID" value="AET1Gv21026300"/>
</dbReference>
<keyword evidence="4" id="KW-0812">Transmembrane</keyword>
<feature type="domain" description="EF-hand" evidence="5">
    <location>
        <begin position="165"/>
        <end position="200"/>
    </location>
</feature>
<evidence type="ECO:0000256" key="1">
    <source>
        <dbReference type="ARBA" id="ARBA00022723"/>
    </source>
</evidence>
<keyword evidence="4" id="KW-0472">Membrane</keyword>
<sequence length="236" mass="26815">MAPSSAEFLRTDDGRHLSMLYICPCLWAWKMFHLKTTAYINLHIFHSLFLMWAMVIMGQNILIALVSSLLMLILGTLIIDVILVSKKIWSFLCTLTKYLVHDDTLAVDSVVLGDSCAPPAQLVGGGGLTSDDIEIVTTRLGLTGWRYQRCEVIGVVNEFMDGKQASESELEEAFYVFDRNEDGFICAGELWNVMRRLGWKEGAMYEDCVRMIRTFDEDGDGKINFLEFRRMMENAV</sequence>
<dbReference type="GO" id="GO:0005509">
    <property type="term" value="F:calcium ion binding"/>
    <property type="evidence" value="ECO:0007669"/>
    <property type="project" value="InterPro"/>
</dbReference>
<dbReference type="Pfam" id="PF13499">
    <property type="entry name" value="EF-hand_7"/>
    <property type="match status" value="1"/>
</dbReference>
<feature type="transmembrane region" description="Helical" evidence="4">
    <location>
        <begin position="38"/>
        <end position="55"/>
    </location>
</feature>
<dbReference type="EnsemblPlants" id="AET1Gv21026300.1">
    <property type="protein sequence ID" value="AET1Gv21026300.1"/>
    <property type="gene ID" value="AET1Gv21026300"/>
</dbReference>
<dbReference type="PROSITE" id="PS50222">
    <property type="entry name" value="EF_HAND_2"/>
    <property type="match status" value="2"/>
</dbReference>
<evidence type="ECO:0000313" key="7">
    <source>
        <dbReference type="Proteomes" id="UP000015105"/>
    </source>
</evidence>
<dbReference type="SMART" id="SM00054">
    <property type="entry name" value="EFh"/>
    <property type="match status" value="2"/>
</dbReference>
<protein>
    <recommendedName>
        <fullName evidence="5">EF-hand domain-containing protein</fullName>
    </recommendedName>
</protein>
<dbReference type="InterPro" id="IPR018247">
    <property type="entry name" value="EF_Hand_1_Ca_BS"/>
</dbReference>
<keyword evidence="4" id="KW-1133">Transmembrane helix</keyword>